<dbReference type="Pfam" id="PF16499">
    <property type="entry name" value="Melibiase_2"/>
    <property type="match status" value="1"/>
</dbReference>
<protein>
    <recommendedName>
        <fullName evidence="3 7">Alpha-galactosidase</fullName>
        <ecNumber evidence="7">3.2.1.-</ecNumber>
    </recommendedName>
</protein>
<dbReference type="PANTHER" id="PTHR11452">
    <property type="entry name" value="ALPHA-GALACTOSIDASE/ALPHA-N-ACETYLGALACTOSAMINIDASE"/>
    <property type="match status" value="1"/>
</dbReference>
<evidence type="ECO:0000259" key="9">
    <source>
        <dbReference type="Pfam" id="PF17801"/>
    </source>
</evidence>
<accession>A0ABM0GNS3</accession>
<evidence type="ECO:0000256" key="3">
    <source>
        <dbReference type="ARBA" id="ARBA00012755"/>
    </source>
</evidence>
<sequence>MKAWLLYLFMMLYFVKISTTLDNGLSRTPPMGWIDWERFRCNVDCNNDPNNCIGEKLFRDMIDRIAADGYKDVGYEYVNLDDCWMSHERDENNRLTANSTRFPNGIKSLADYAHSKGLKLGIYEDYGLLTCAGYPGSLNYMDIDAQTFADWGIDYLKFDGCYSLPWTMNKGYPEMTRALNKTGRPIVFSCEWPFHQQKASIKPNYKLIRKNCNSWRNFKDVQDSWDSVMKIIDFYTKEQDTLIAAAGPGGWNDPDMLIIGDFGLSYDQSKSQMAMWSIFAAPLMMSTDLRTISDEAKEILLNKEVIAVDQDALGKMGRRVISRGSVDVWSRPLVNGSYAVVFFNKGSDGGPSNVTVTLEEIGFTTTVQKYALRDLFLHRFLGNYDVRGTFETSINPTGVVMVTASPVKINKYRTTNFWFHC</sequence>
<evidence type="ECO:0000313" key="11">
    <source>
        <dbReference type="RefSeq" id="XP_002734023.2"/>
    </source>
</evidence>
<keyword evidence="7" id="KW-1015">Disulfide bond</keyword>
<gene>
    <name evidence="11" type="primary">LOC100373018</name>
</gene>
<evidence type="ECO:0000256" key="4">
    <source>
        <dbReference type="ARBA" id="ARBA00022729"/>
    </source>
</evidence>
<dbReference type="CDD" id="cd14792">
    <property type="entry name" value="GH27"/>
    <property type="match status" value="1"/>
</dbReference>
<dbReference type="SUPFAM" id="SSF51011">
    <property type="entry name" value="Glycosyl hydrolase domain"/>
    <property type="match status" value="1"/>
</dbReference>
<dbReference type="GeneID" id="100373018"/>
<dbReference type="Proteomes" id="UP000694865">
    <property type="component" value="Unplaced"/>
</dbReference>
<comment type="subunit">
    <text evidence="7">Homodimer.</text>
</comment>
<keyword evidence="5 7" id="KW-0378">Hydrolase</keyword>
<dbReference type="RefSeq" id="XP_002734023.2">
    <property type="nucleotide sequence ID" value="XM_002733977.2"/>
</dbReference>
<dbReference type="PROSITE" id="PS00512">
    <property type="entry name" value="ALPHA_GALACTOSIDASE"/>
    <property type="match status" value="1"/>
</dbReference>
<feature type="signal peptide" evidence="8">
    <location>
        <begin position="1"/>
        <end position="20"/>
    </location>
</feature>
<evidence type="ECO:0000256" key="5">
    <source>
        <dbReference type="ARBA" id="ARBA00022801"/>
    </source>
</evidence>
<feature type="chain" id="PRO_5046803540" description="Alpha-galactosidase" evidence="8">
    <location>
        <begin position="21"/>
        <end position="421"/>
    </location>
</feature>
<evidence type="ECO:0000256" key="1">
    <source>
        <dbReference type="ARBA" id="ARBA00001255"/>
    </source>
</evidence>
<evidence type="ECO:0000256" key="6">
    <source>
        <dbReference type="ARBA" id="ARBA00023295"/>
    </source>
</evidence>
<dbReference type="InterPro" id="IPR013780">
    <property type="entry name" value="Glyco_hydro_b"/>
</dbReference>
<dbReference type="Gene3D" id="2.60.40.1180">
    <property type="entry name" value="Golgi alpha-mannosidase II"/>
    <property type="match status" value="1"/>
</dbReference>
<name>A0ABM0GNS3_SACKO</name>
<keyword evidence="4 8" id="KW-0732">Signal</keyword>
<organism evidence="10 11">
    <name type="scientific">Saccoglossus kowalevskii</name>
    <name type="common">Acorn worm</name>
    <dbReference type="NCBI Taxonomy" id="10224"/>
    <lineage>
        <taxon>Eukaryota</taxon>
        <taxon>Metazoa</taxon>
        <taxon>Hemichordata</taxon>
        <taxon>Enteropneusta</taxon>
        <taxon>Harrimaniidae</taxon>
        <taxon>Saccoglossus</taxon>
    </lineage>
</organism>
<dbReference type="PANTHER" id="PTHR11452:SF83">
    <property type="entry name" value="ALPHA-GALACTOSIDASE"/>
    <property type="match status" value="1"/>
</dbReference>
<dbReference type="Pfam" id="PF17801">
    <property type="entry name" value="Melibiase_C"/>
    <property type="match status" value="1"/>
</dbReference>
<dbReference type="Gene3D" id="3.20.20.70">
    <property type="entry name" value="Aldolase class I"/>
    <property type="match status" value="1"/>
</dbReference>
<evidence type="ECO:0000256" key="8">
    <source>
        <dbReference type="SAM" id="SignalP"/>
    </source>
</evidence>
<comment type="similarity">
    <text evidence="2 7">Belongs to the glycosyl hydrolase 27 family.</text>
</comment>
<comment type="catalytic activity">
    <reaction evidence="1">
        <text>Hydrolysis of terminal, non-reducing alpha-D-galactose residues in alpha-D-galactosides, including galactose oligosaccharides, galactomannans and galactolipids.</text>
        <dbReference type="EC" id="3.2.1.22"/>
    </reaction>
</comment>
<dbReference type="InterPro" id="IPR041233">
    <property type="entry name" value="Melibiase_C"/>
</dbReference>
<dbReference type="PRINTS" id="PR00740">
    <property type="entry name" value="GLHYDRLASE27"/>
</dbReference>
<dbReference type="EC" id="3.2.1.-" evidence="7"/>
<dbReference type="SUPFAM" id="SSF51445">
    <property type="entry name" value="(Trans)glycosidases"/>
    <property type="match status" value="1"/>
</dbReference>
<reference evidence="11" key="1">
    <citation type="submission" date="2025-08" db="UniProtKB">
        <authorList>
            <consortium name="RefSeq"/>
        </authorList>
    </citation>
    <scope>IDENTIFICATION</scope>
    <source>
        <tissue evidence="11">Testes</tissue>
    </source>
</reference>
<evidence type="ECO:0000313" key="10">
    <source>
        <dbReference type="Proteomes" id="UP000694865"/>
    </source>
</evidence>
<keyword evidence="6 7" id="KW-0326">Glycosidase</keyword>
<evidence type="ECO:0000256" key="2">
    <source>
        <dbReference type="ARBA" id="ARBA00009743"/>
    </source>
</evidence>
<feature type="domain" description="Alpha galactosidase C-terminal" evidence="9">
    <location>
        <begin position="324"/>
        <end position="402"/>
    </location>
</feature>
<proteinExistence type="inferred from homology"/>
<dbReference type="InterPro" id="IPR002241">
    <property type="entry name" value="Glyco_hydro_27"/>
</dbReference>
<keyword evidence="10" id="KW-1185">Reference proteome</keyword>
<evidence type="ECO:0000256" key="7">
    <source>
        <dbReference type="RuleBase" id="RU361168"/>
    </source>
</evidence>
<dbReference type="InterPro" id="IPR017853">
    <property type="entry name" value="GH"/>
</dbReference>
<dbReference type="InterPro" id="IPR000111">
    <property type="entry name" value="Glyco_hydro_27/36_CS"/>
</dbReference>
<dbReference type="InterPro" id="IPR013785">
    <property type="entry name" value="Aldolase_TIM"/>
</dbReference>